<comment type="caution">
    <text evidence="1">The sequence shown here is derived from an EMBL/GenBank/DDBJ whole genome shotgun (WGS) entry which is preliminary data.</text>
</comment>
<evidence type="ECO:0000313" key="1">
    <source>
        <dbReference type="EMBL" id="RVD76839.1"/>
    </source>
</evidence>
<organism evidence="1 2">
    <name type="scientific">Pseudomonas koreensis</name>
    <dbReference type="NCBI Taxonomy" id="198620"/>
    <lineage>
        <taxon>Bacteria</taxon>
        <taxon>Pseudomonadati</taxon>
        <taxon>Pseudomonadota</taxon>
        <taxon>Gammaproteobacteria</taxon>
        <taxon>Pseudomonadales</taxon>
        <taxon>Pseudomonadaceae</taxon>
        <taxon>Pseudomonas</taxon>
    </lineage>
</organism>
<evidence type="ECO:0000313" key="2">
    <source>
        <dbReference type="Proteomes" id="UP000288002"/>
    </source>
</evidence>
<gene>
    <name evidence="1" type="ORF">A9HBioS_3379</name>
</gene>
<accession>A0AA94EMK5</accession>
<proteinExistence type="predicted"/>
<name>A0AA94EMK5_9PSED</name>
<dbReference type="EMBL" id="MKWS01000010">
    <property type="protein sequence ID" value="RVD76839.1"/>
    <property type="molecule type" value="Genomic_DNA"/>
</dbReference>
<protein>
    <submittedName>
        <fullName evidence="1">Uncharacterized protein</fullName>
    </submittedName>
</protein>
<dbReference type="AlphaFoldDB" id="A0AA94EMK5"/>
<sequence length="58" mass="6796">MERRKHNHSFSLKAFRVVYQSSSLLAHLLYLPPIERHFENDILVHNSFKANGLEGSIF</sequence>
<dbReference type="Proteomes" id="UP000288002">
    <property type="component" value="Unassembled WGS sequence"/>
</dbReference>
<reference evidence="1 2" key="1">
    <citation type="submission" date="2016-10" db="EMBL/GenBank/DDBJ databases">
        <title>Search of new enzymes for the oxidation of sulfur compounds.</title>
        <authorList>
            <person name="Novo A."/>
            <person name="Moreira I.S."/>
            <person name="Castro P.M."/>
        </authorList>
    </citation>
    <scope>NUCLEOTIDE SEQUENCE [LARGE SCALE GENOMIC DNA]</scope>
    <source>
        <strain evidence="1 2">A9</strain>
    </source>
</reference>